<dbReference type="Gramene" id="OE9A098672T1">
    <property type="protein sequence ID" value="OE9A098672C1"/>
    <property type="gene ID" value="OE9A098672"/>
</dbReference>
<feature type="region of interest" description="Disordered" evidence="1">
    <location>
        <begin position="1"/>
        <end position="61"/>
    </location>
</feature>
<comment type="caution">
    <text evidence="2">The sequence shown here is derived from an EMBL/GenBank/DDBJ whole genome shotgun (WGS) entry which is preliminary data.</text>
</comment>
<sequence length="148" mass="15889">MQNPESSKHQLHHQSNTEVVGNDRTTDSGPLSGPLNKKGDKKSSRFNIQDSSASSGGASNDDYVKITFDVEEDSVAVHSAKTLEKKSSFGSSVVRNSSLKVKQVSNELKRSASLTRQPQPRSLDLTKCAFAHALKGLKFISKTDGGAA</sequence>
<evidence type="ECO:0000313" key="2">
    <source>
        <dbReference type="EMBL" id="CAA2935204.1"/>
    </source>
</evidence>
<evidence type="ECO:0000313" key="3">
    <source>
        <dbReference type="Proteomes" id="UP000594638"/>
    </source>
</evidence>
<organism evidence="2 3">
    <name type="scientific">Olea europaea subsp. europaea</name>
    <dbReference type="NCBI Taxonomy" id="158383"/>
    <lineage>
        <taxon>Eukaryota</taxon>
        <taxon>Viridiplantae</taxon>
        <taxon>Streptophyta</taxon>
        <taxon>Embryophyta</taxon>
        <taxon>Tracheophyta</taxon>
        <taxon>Spermatophyta</taxon>
        <taxon>Magnoliopsida</taxon>
        <taxon>eudicotyledons</taxon>
        <taxon>Gunneridae</taxon>
        <taxon>Pentapetalae</taxon>
        <taxon>asterids</taxon>
        <taxon>lamiids</taxon>
        <taxon>Lamiales</taxon>
        <taxon>Oleaceae</taxon>
        <taxon>Oleeae</taxon>
        <taxon>Olea</taxon>
    </lineage>
</organism>
<keyword evidence="3" id="KW-1185">Reference proteome</keyword>
<dbReference type="EMBL" id="CACTIH010000023">
    <property type="protein sequence ID" value="CAA2935204.1"/>
    <property type="molecule type" value="Genomic_DNA"/>
</dbReference>
<name>A0A8S0PA18_OLEEU</name>
<accession>A0A8S0PA18</accession>
<evidence type="ECO:0000256" key="1">
    <source>
        <dbReference type="SAM" id="MobiDB-lite"/>
    </source>
</evidence>
<dbReference type="Proteomes" id="UP000594638">
    <property type="component" value="Unassembled WGS sequence"/>
</dbReference>
<reference evidence="2 3" key="1">
    <citation type="submission" date="2019-12" db="EMBL/GenBank/DDBJ databases">
        <authorList>
            <person name="Alioto T."/>
            <person name="Alioto T."/>
            <person name="Gomez Garrido J."/>
        </authorList>
    </citation>
    <scope>NUCLEOTIDE SEQUENCE [LARGE SCALE GENOMIC DNA]</scope>
</reference>
<dbReference type="AlphaFoldDB" id="A0A8S0PA18"/>
<dbReference type="OrthoDB" id="10573154at2759"/>
<protein>
    <submittedName>
        <fullName evidence="2">Respiratory burst oxidase homolog C</fullName>
    </submittedName>
</protein>
<gene>
    <name evidence="2" type="ORF">OLEA9_A098672</name>
</gene>
<proteinExistence type="predicted"/>